<feature type="transmembrane region" description="Helical" evidence="1">
    <location>
        <begin position="174"/>
        <end position="195"/>
    </location>
</feature>
<feature type="transmembrane region" description="Helical" evidence="1">
    <location>
        <begin position="130"/>
        <end position="154"/>
    </location>
</feature>
<sequence>MAIHEQNYVSYDGPLDDGGGWWIFARATFGLAWSLKRTKLLLFLLWIPVLITLGLVFVEYGVRENMPSLQALAGKGEEGLGAGAVTFVLQMQFFSAALLMMASGCGAIAEDLRYRTFQLYFSRPVERWEYILGKFLGISMLCSLVTVVPAVLIGGLRAAYFYRTDLAGPMIKQTLVGIVLSACIAAVVSSVVLGLSSLTRRTGYAVLGWIGVLFVPMVVAAIVGVASSGADTANLTHLAGNFWLLSQGLLDPSPPDVPIIAPMLILVAVSGLALFGIRWRVHKLEGIA</sequence>
<keyword evidence="1" id="KW-0472">Membrane</keyword>
<keyword evidence="1" id="KW-1133">Transmembrane helix</keyword>
<feature type="transmembrane region" description="Helical" evidence="1">
    <location>
        <begin position="82"/>
        <end position="109"/>
    </location>
</feature>
<feature type="transmembrane region" description="Helical" evidence="1">
    <location>
        <begin position="259"/>
        <end position="277"/>
    </location>
</feature>
<accession>A0A4Y6PVY2</accession>
<proteinExistence type="predicted"/>
<reference evidence="2 3" key="1">
    <citation type="submission" date="2019-06" db="EMBL/GenBank/DDBJ databases">
        <title>Persicimonas caeni gen. nov., sp. nov., a predatory bacterium isolated from solar saltern.</title>
        <authorList>
            <person name="Wang S."/>
        </authorList>
    </citation>
    <scope>NUCLEOTIDE SEQUENCE [LARGE SCALE GENOMIC DNA]</scope>
    <source>
        <strain evidence="2 3">YN101</strain>
    </source>
</reference>
<evidence type="ECO:0008006" key="4">
    <source>
        <dbReference type="Google" id="ProtNLM"/>
    </source>
</evidence>
<accession>A0A5B8Y7P1</accession>
<keyword evidence="1" id="KW-0812">Transmembrane</keyword>
<dbReference type="Pfam" id="PF12679">
    <property type="entry name" value="ABC2_membrane_2"/>
    <property type="match status" value="1"/>
</dbReference>
<dbReference type="EMBL" id="CP041186">
    <property type="protein sequence ID" value="QDG52492.1"/>
    <property type="molecule type" value="Genomic_DNA"/>
</dbReference>
<protein>
    <recommendedName>
        <fullName evidence="4">ABC transporter permease</fullName>
    </recommendedName>
</protein>
<dbReference type="GO" id="GO:0005886">
    <property type="term" value="C:plasma membrane"/>
    <property type="evidence" value="ECO:0007669"/>
    <property type="project" value="UniProtKB-SubCell"/>
</dbReference>
<feature type="transmembrane region" description="Helical" evidence="1">
    <location>
        <begin position="207"/>
        <end position="226"/>
    </location>
</feature>
<evidence type="ECO:0000313" key="3">
    <source>
        <dbReference type="Proteomes" id="UP000315995"/>
    </source>
</evidence>
<dbReference type="RefSeq" id="WP_141198962.1">
    <property type="nucleotide sequence ID" value="NZ_CP041186.1"/>
</dbReference>
<organism evidence="2 3">
    <name type="scientific">Persicimonas caeni</name>
    <dbReference type="NCBI Taxonomy" id="2292766"/>
    <lineage>
        <taxon>Bacteria</taxon>
        <taxon>Deltaproteobacteria</taxon>
        <taxon>Bradymonadales</taxon>
        <taxon>Bradymonadaceae</taxon>
        <taxon>Persicimonas</taxon>
    </lineage>
</organism>
<dbReference type="OrthoDB" id="5495463at2"/>
<name>A0A4Y6PVY2_PERCE</name>
<dbReference type="PANTHER" id="PTHR43471">
    <property type="entry name" value="ABC TRANSPORTER PERMEASE"/>
    <property type="match status" value="1"/>
</dbReference>
<keyword evidence="3" id="KW-1185">Reference proteome</keyword>
<gene>
    <name evidence="2" type="ORF">FIV42_17630</name>
</gene>
<dbReference type="AlphaFoldDB" id="A0A4Y6PVY2"/>
<dbReference type="GO" id="GO:0140359">
    <property type="term" value="F:ABC-type transporter activity"/>
    <property type="evidence" value="ECO:0007669"/>
    <property type="project" value="InterPro"/>
</dbReference>
<evidence type="ECO:0000313" key="2">
    <source>
        <dbReference type="EMBL" id="QDG52492.1"/>
    </source>
</evidence>
<evidence type="ECO:0000256" key="1">
    <source>
        <dbReference type="SAM" id="Phobius"/>
    </source>
</evidence>
<dbReference type="Proteomes" id="UP000315995">
    <property type="component" value="Chromosome"/>
</dbReference>
<feature type="transmembrane region" description="Helical" evidence="1">
    <location>
        <begin position="40"/>
        <end position="62"/>
    </location>
</feature>